<dbReference type="AlphaFoldDB" id="A0A9D2S724"/>
<dbReference type="SUPFAM" id="SSF56801">
    <property type="entry name" value="Acetyl-CoA synthetase-like"/>
    <property type="match status" value="1"/>
</dbReference>
<dbReference type="Gene3D" id="3.30.300.30">
    <property type="match status" value="1"/>
</dbReference>
<dbReference type="PANTHER" id="PTHR24096">
    <property type="entry name" value="LONG-CHAIN-FATTY-ACID--COA LIGASE"/>
    <property type="match status" value="1"/>
</dbReference>
<keyword evidence="2" id="KW-0436">Ligase</keyword>
<evidence type="ECO:0000259" key="1">
    <source>
        <dbReference type="Pfam" id="PF00501"/>
    </source>
</evidence>
<feature type="domain" description="AMP-dependent synthetase/ligase" evidence="1">
    <location>
        <begin position="4"/>
        <end position="345"/>
    </location>
</feature>
<dbReference type="InterPro" id="IPR000873">
    <property type="entry name" value="AMP-dep_synth/lig_dom"/>
</dbReference>
<protein>
    <submittedName>
        <fullName evidence="2">Acyl--CoA ligase</fullName>
    </submittedName>
</protein>
<accession>A0A9D2S724</accession>
<dbReference type="Proteomes" id="UP000824211">
    <property type="component" value="Unassembled WGS sequence"/>
</dbReference>
<dbReference type="EMBL" id="DWXX01000090">
    <property type="protein sequence ID" value="HJB59022.1"/>
    <property type="molecule type" value="Genomic_DNA"/>
</dbReference>
<dbReference type="PROSITE" id="PS00455">
    <property type="entry name" value="AMP_BINDING"/>
    <property type="match status" value="1"/>
</dbReference>
<reference evidence="2" key="2">
    <citation type="submission" date="2021-04" db="EMBL/GenBank/DDBJ databases">
        <authorList>
            <person name="Gilroy R."/>
        </authorList>
    </citation>
    <scope>NUCLEOTIDE SEQUENCE</scope>
    <source>
        <strain evidence="2">ChiHjej9B8-13557</strain>
    </source>
</reference>
<dbReference type="Pfam" id="PF00501">
    <property type="entry name" value="AMP-binding"/>
    <property type="match status" value="1"/>
</dbReference>
<proteinExistence type="predicted"/>
<dbReference type="InterPro" id="IPR045851">
    <property type="entry name" value="AMP-bd_C_sf"/>
</dbReference>
<organism evidence="2 3">
    <name type="scientific">Candidatus Faecalibacterium faecipullorum</name>
    <dbReference type="NCBI Taxonomy" id="2838578"/>
    <lineage>
        <taxon>Bacteria</taxon>
        <taxon>Bacillati</taxon>
        <taxon>Bacillota</taxon>
        <taxon>Clostridia</taxon>
        <taxon>Eubacteriales</taxon>
        <taxon>Oscillospiraceae</taxon>
        <taxon>Faecalibacterium</taxon>
    </lineage>
</organism>
<dbReference type="Gene3D" id="3.40.50.12780">
    <property type="entry name" value="N-terminal domain of ligase-like"/>
    <property type="match status" value="1"/>
</dbReference>
<evidence type="ECO:0000313" key="3">
    <source>
        <dbReference type="Proteomes" id="UP000824211"/>
    </source>
</evidence>
<gene>
    <name evidence="2" type="ORF">H9771_05110</name>
</gene>
<dbReference type="GO" id="GO:0016405">
    <property type="term" value="F:CoA-ligase activity"/>
    <property type="evidence" value="ECO:0007669"/>
    <property type="project" value="TreeGrafter"/>
</dbReference>
<name>A0A9D2S724_9FIRM</name>
<comment type="caution">
    <text evidence="2">The sequence shown here is derived from an EMBL/GenBank/DDBJ whole genome shotgun (WGS) entry which is preliminary data.</text>
</comment>
<dbReference type="InterPro" id="IPR020845">
    <property type="entry name" value="AMP-binding_CS"/>
</dbReference>
<dbReference type="InterPro" id="IPR042099">
    <property type="entry name" value="ANL_N_sf"/>
</dbReference>
<sequence length="474" mass="52642">MDTMPDKLAIQYYDEPTQSVVGIRYGQYAQDIRKAAGLLLHRDPDIRGKKVCLLARNSYDFLVNMFSVMLTGAVLVPLNLMKNWEELHYEIDLVEPVYILHDGSYAAREGALAETYGDRLLPADGYKDSQWSDGCADCPDREALSLILFTSGTTGRSKGVMLSQKNLFAPMNFFCLPFEDIARQTGWDTSKFRSLTVLPMFHVAALTSSISWAIMGNTVNLCNDARYFYRDLAAMDSEVMAVVPVLLQSIHKDVVRGRRDRLGSLKALTCGAATMDPGMMKDLQDAGFFICQMYGLTETVGDGTWNNSQDVADIHSVGQKDPWREYKLDDGELCIRGDSVMMGYYKDPEGTAEVIDPEGWLHTGDLARIDERGYIYLTGRKKNVIILGSGENVSPEELEALLDKCPAVTESLVREENGKIGALVWCGQGGEAKQAEVEGYVTELNRTLPLYKRISAVHIAAQPLPRNAAGKLVR</sequence>
<reference evidence="2" key="1">
    <citation type="journal article" date="2021" name="PeerJ">
        <title>Extensive microbial diversity within the chicken gut microbiome revealed by metagenomics and culture.</title>
        <authorList>
            <person name="Gilroy R."/>
            <person name="Ravi A."/>
            <person name="Getino M."/>
            <person name="Pursley I."/>
            <person name="Horton D.L."/>
            <person name="Alikhan N.F."/>
            <person name="Baker D."/>
            <person name="Gharbi K."/>
            <person name="Hall N."/>
            <person name="Watson M."/>
            <person name="Adriaenssens E.M."/>
            <person name="Foster-Nyarko E."/>
            <person name="Jarju S."/>
            <person name="Secka A."/>
            <person name="Antonio M."/>
            <person name="Oren A."/>
            <person name="Chaudhuri R.R."/>
            <person name="La Ragione R."/>
            <person name="Hildebrand F."/>
            <person name="Pallen M.J."/>
        </authorList>
    </citation>
    <scope>NUCLEOTIDE SEQUENCE</scope>
    <source>
        <strain evidence="2">ChiHjej9B8-13557</strain>
    </source>
</reference>
<evidence type="ECO:0000313" key="2">
    <source>
        <dbReference type="EMBL" id="HJB59022.1"/>
    </source>
</evidence>